<comment type="caution">
    <text evidence="1">The sequence shown here is derived from an EMBL/GenBank/DDBJ whole genome shotgun (WGS) entry which is preliminary data.</text>
</comment>
<protein>
    <submittedName>
        <fullName evidence="1">Uncharacterized protein</fullName>
    </submittedName>
</protein>
<organism evidence="1 2">
    <name type="scientific">Arctium lappa</name>
    <name type="common">Greater burdock</name>
    <name type="synonym">Lappa major</name>
    <dbReference type="NCBI Taxonomy" id="4217"/>
    <lineage>
        <taxon>Eukaryota</taxon>
        <taxon>Viridiplantae</taxon>
        <taxon>Streptophyta</taxon>
        <taxon>Embryophyta</taxon>
        <taxon>Tracheophyta</taxon>
        <taxon>Spermatophyta</taxon>
        <taxon>Magnoliopsida</taxon>
        <taxon>eudicotyledons</taxon>
        <taxon>Gunneridae</taxon>
        <taxon>Pentapetalae</taxon>
        <taxon>asterids</taxon>
        <taxon>campanulids</taxon>
        <taxon>Asterales</taxon>
        <taxon>Asteraceae</taxon>
        <taxon>Carduoideae</taxon>
        <taxon>Cardueae</taxon>
        <taxon>Arctiinae</taxon>
        <taxon>Arctium</taxon>
    </lineage>
</organism>
<evidence type="ECO:0000313" key="1">
    <source>
        <dbReference type="EMBL" id="KAI3716313.1"/>
    </source>
</evidence>
<reference evidence="2" key="1">
    <citation type="journal article" date="2022" name="Mol. Ecol. Resour.">
        <title>The genomes of chicory, endive, great burdock and yacon provide insights into Asteraceae palaeo-polyploidization history and plant inulin production.</title>
        <authorList>
            <person name="Fan W."/>
            <person name="Wang S."/>
            <person name="Wang H."/>
            <person name="Wang A."/>
            <person name="Jiang F."/>
            <person name="Liu H."/>
            <person name="Zhao H."/>
            <person name="Xu D."/>
            <person name="Zhang Y."/>
        </authorList>
    </citation>
    <scope>NUCLEOTIDE SEQUENCE [LARGE SCALE GENOMIC DNA]</scope>
    <source>
        <strain evidence="2">cv. Niubang</strain>
    </source>
</reference>
<accession>A0ACB9B3Z3</accession>
<name>A0ACB9B3Z3_ARCLA</name>
<keyword evidence="2" id="KW-1185">Reference proteome</keyword>
<evidence type="ECO:0000313" key="2">
    <source>
        <dbReference type="Proteomes" id="UP001055879"/>
    </source>
</evidence>
<dbReference type="EMBL" id="CM042053">
    <property type="protein sequence ID" value="KAI3716313.1"/>
    <property type="molecule type" value="Genomic_DNA"/>
</dbReference>
<sequence length="80" mass="9112">MLLRCKHWRTSAVVEDKTIYEPPLLKNSTQTPPSRPPSLYQSTAKAFLPNYFENSRRFFLSHAAAVLDLRSPEVDSCGTE</sequence>
<gene>
    <name evidence="1" type="ORF">L6452_23563</name>
</gene>
<proteinExistence type="predicted"/>
<dbReference type="Proteomes" id="UP001055879">
    <property type="component" value="Linkage Group LG07"/>
</dbReference>
<reference evidence="1 2" key="2">
    <citation type="journal article" date="2022" name="Mol. Ecol. Resour.">
        <title>The genomes of chicory, endive, great burdock and yacon provide insights into Asteraceae paleo-polyploidization history and plant inulin production.</title>
        <authorList>
            <person name="Fan W."/>
            <person name="Wang S."/>
            <person name="Wang H."/>
            <person name="Wang A."/>
            <person name="Jiang F."/>
            <person name="Liu H."/>
            <person name="Zhao H."/>
            <person name="Xu D."/>
            <person name="Zhang Y."/>
        </authorList>
    </citation>
    <scope>NUCLEOTIDE SEQUENCE [LARGE SCALE GENOMIC DNA]</scope>
    <source>
        <strain evidence="2">cv. Niubang</strain>
    </source>
</reference>